<evidence type="ECO:0000313" key="2">
    <source>
        <dbReference type="Proteomes" id="UP000837801"/>
    </source>
</evidence>
<evidence type="ECO:0000313" key="1">
    <source>
        <dbReference type="EMBL" id="CAH2355449.1"/>
    </source>
</evidence>
<comment type="caution">
    <text evidence="1">The sequence shown here is derived from an EMBL/GenBank/DDBJ whole genome shotgun (WGS) entry which is preliminary data.</text>
</comment>
<sequence>MCFIPVHKQKMCFRRSIFQESMYPMQVLKWIRIQWILKRTNLNEKYFLPDIAGELVGWQDKIKICFEAYREDEKKKIIQFYSQFLPKEIVNHEAIYELVVASLVYYLTLRGWKQQLYCSLPAWIVRK</sequence>
<dbReference type="EMBL" id="CAKXYY010000026">
    <property type="protein sequence ID" value="CAH2355449.1"/>
    <property type="molecule type" value="Genomic_DNA"/>
</dbReference>
<proteinExistence type="predicted"/>
<dbReference type="AlphaFoldDB" id="A0A9P0QW70"/>
<accession>A0A9P0QW70</accession>
<organism evidence="1 2">
    <name type="scientific">[Candida] railenensis</name>
    <dbReference type="NCBI Taxonomy" id="45579"/>
    <lineage>
        <taxon>Eukaryota</taxon>
        <taxon>Fungi</taxon>
        <taxon>Dikarya</taxon>
        <taxon>Ascomycota</taxon>
        <taxon>Saccharomycotina</taxon>
        <taxon>Pichiomycetes</taxon>
        <taxon>Debaryomycetaceae</taxon>
        <taxon>Kurtzmaniella</taxon>
    </lineage>
</organism>
<name>A0A9P0QW70_9ASCO</name>
<gene>
    <name evidence="1" type="ORF">CLIB1423_26S01046</name>
</gene>
<protein>
    <submittedName>
        <fullName evidence="1">Uncharacterized protein</fullName>
    </submittedName>
</protein>
<reference evidence="1" key="1">
    <citation type="submission" date="2022-03" db="EMBL/GenBank/DDBJ databases">
        <authorList>
            <person name="Legras J.-L."/>
            <person name="Devillers H."/>
            <person name="Grondin C."/>
        </authorList>
    </citation>
    <scope>NUCLEOTIDE SEQUENCE</scope>
    <source>
        <strain evidence="1">CLIB 1423</strain>
    </source>
</reference>
<dbReference type="Proteomes" id="UP000837801">
    <property type="component" value="Unassembled WGS sequence"/>
</dbReference>
<keyword evidence="2" id="KW-1185">Reference proteome</keyword>